<comment type="caution">
    <text evidence="2">The sequence shown here is derived from an EMBL/GenBank/DDBJ whole genome shotgun (WGS) entry which is preliminary data.</text>
</comment>
<evidence type="ECO:0000313" key="2">
    <source>
        <dbReference type="EMBL" id="OBS58711.1"/>
    </source>
</evidence>
<name>A0A1A6FXR7_NEOLE</name>
<feature type="region of interest" description="Disordered" evidence="1">
    <location>
        <begin position="1"/>
        <end position="24"/>
    </location>
</feature>
<keyword evidence="3" id="KW-1185">Reference proteome</keyword>
<evidence type="ECO:0000256" key="1">
    <source>
        <dbReference type="SAM" id="MobiDB-lite"/>
    </source>
</evidence>
<gene>
    <name evidence="2" type="ORF">A6R68_10145</name>
</gene>
<dbReference type="AlphaFoldDB" id="A0A1A6FXR7"/>
<protein>
    <submittedName>
        <fullName evidence="2">Uncharacterized protein</fullName>
    </submittedName>
</protein>
<dbReference type="Proteomes" id="UP000092124">
    <property type="component" value="Unassembled WGS sequence"/>
</dbReference>
<proteinExistence type="predicted"/>
<sequence>MAQGLLIGKKKRQESERGKGREKKHLLRRANSNLASIQPFECQGRGSRDLFPTGFHVQNQKGKGRGAAGGGIWLPRRNRLCFRFPLATG</sequence>
<evidence type="ECO:0000313" key="3">
    <source>
        <dbReference type="Proteomes" id="UP000092124"/>
    </source>
</evidence>
<reference evidence="2 3" key="1">
    <citation type="submission" date="2016-06" db="EMBL/GenBank/DDBJ databases">
        <title>The Draft Genome Sequence and Annotation of the Desert Woodrat Neotoma lepida.</title>
        <authorList>
            <person name="Campbell M."/>
            <person name="Oakeson K.F."/>
            <person name="Yandell M."/>
            <person name="Halpert J.R."/>
            <person name="Dearing D."/>
        </authorList>
    </citation>
    <scope>NUCLEOTIDE SEQUENCE [LARGE SCALE GENOMIC DNA]</scope>
    <source>
        <strain evidence="2">417</strain>
        <tissue evidence="2">Liver</tissue>
    </source>
</reference>
<organism evidence="2 3">
    <name type="scientific">Neotoma lepida</name>
    <name type="common">Desert woodrat</name>
    <dbReference type="NCBI Taxonomy" id="56216"/>
    <lineage>
        <taxon>Eukaryota</taxon>
        <taxon>Metazoa</taxon>
        <taxon>Chordata</taxon>
        <taxon>Craniata</taxon>
        <taxon>Vertebrata</taxon>
        <taxon>Euteleostomi</taxon>
        <taxon>Mammalia</taxon>
        <taxon>Eutheria</taxon>
        <taxon>Euarchontoglires</taxon>
        <taxon>Glires</taxon>
        <taxon>Rodentia</taxon>
        <taxon>Myomorpha</taxon>
        <taxon>Muroidea</taxon>
        <taxon>Cricetidae</taxon>
        <taxon>Neotominae</taxon>
        <taxon>Neotoma</taxon>
    </lineage>
</organism>
<accession>A0A1A6FXR7</accession>
<dbReference type="EMBL" id="LZPO01110810">
    <property type="protein sequence ID" value="OBS58711.1"/>
    <property type="molecule type" value="Genomic_DNA"/>
</dbReference>